<reference evidence="2" key="1">
    <citation type="submission" date="2022-08" db="EMBL/GenBank/DDBJ databases">
        <authorList>
            <person name="Kim S.-J."/>
        </authorList>
    </citation>
    <scope>NUCLEOTIDE SEQUENCE</scope>
    <source>
        <strain evidence="2">KJ</strain>
    </source>
</reference>
<dbReference type="Proteomes" id="UP001246473">
    <property type="component" value="Unassembled WGS sequence"/>
</dbReference>
<proteinExistence type="predicted"/>
<dbReference type="RefSeq" id="WP_106356110.1">
    <property type="nucleotide sequence ID" value="NZ_CP099623.1"/>
</dbReference>
<keyword evidence="1" id="KW-0812">Transmembrane</keyword>
<sequence>MDIQFAALGFLAAWIYSIASLIYIPLKIAIMRRKSRDIWTFLSRRRLLLSALAYLVAAPFLGLLALCVSAGGVGGSHAMGISDPVETAAWAMCWIFLGASAVALVLALIRPASSGSSTMAP</sequence>
<feature type="transmembrane region" description="Helical" evidence="1">
    <location>
        <begin position="47"/>
        <end position="73"/>
    </location>
</feature>
<evidence type="ECO:0000256" key="1">
    <source>
        <dbReference type="SAM" id="Phobius"/>
    </source>
</evidence>
<evidence type="ECO:0000313" key="3">
    <source>
        <dbReference type="Proteomes" id="UP001246473"/>
    </source>
</evidence>
<accession>A0AAP5Q6P9</accession>
<keyword evidence="1" id="KW-1133">Transmembrane helix</keyword>
<dbReference type="EMBL" id="JANSLM010000003">
    <property type="protein sequence ID" value="MDT8837654.1"/>
    <property type="molecule type" value="Genomic_DNA"/>
</dbReference>
<protein>
    <submittedName>
        <fullName evidence="2">Uncharacterized protein</fullName>
    </submittedName>
</protein>
<feature type="transmembrane region" description="Helical" evidence="1">
    <location>
        <begin position="6"/>
        <end position="26"/>
    </location>
</feature>
<dbReference type="AlphaFoldDB" id="A0AAP5Q6P9"/>
<organism evidence="2 3">
    <name type="scientific">Paraburkholderia fungorum</name>
    <dbReference type="NCBI Taxonomy" id="134537"/>
    <lineage>
        <taxon>Bacteria</taxon>
        <taxon>Pseudomonadati</taxon>
        <taxon>Pseudomonadota</taxon>
        <taxon>Betaproteobacteria</taxon>
        <taxon>Burkholderiales</taxon>
        <taxon>Burkholderiaceae</taxon>
        <taxon>Paraburkholderia</taxon>
    </lineage>
</organism>
<name>A0AAP5Q6P9_9BURK</name>
<feature type="transmembrane region" description="Helical" evidence="1">
    <location>
        <begin position="88"/>
        <end position="109"/>
    </location>
</feature>
<comment type="caution">
    <text evidence="2">The sequence shown here is derived from an EMBL/GenBank/DDBJ whole genome shotgun (WGS) entry which is preliminary data.</text>
</comment>
<gene>
    <name evidence="2" type="ORF">ParKJ_09530</name>
</gene>
<keyword evidence="1" id="KW-0472">Membrane</keyword>
<evidence type="ECO:0000313" key="2">
    <source>
        <dbReference type="EMBL" id="MDT8837654.1"/>
    </source>
</evidence>